<reference evidence="9" key="1">
    <citation type="submission" date="2016-01" db="EMBL/GenBank/DDBJ databases">
        <authorList>
            <person name="Oliw E.H."/>
        </authorList>
    </citation>
    <scope>NUCLEOTIDE SEQUENCE</scope>
    <source>
        <tissue evidence="9">Venom gland</tissue>
    </source>
</reference>
<dbReference type="GO" id="GO:0005576">
    <property type="term" value="C:extracellular region"/>
    <property type="evidence" value="ECO:0007669"/>
    <property type="project" value="UniProtKB-SubCell"/>
</dbReference>
<keyword evidence="5" id="KW-1015">Disulfide bond</keyword>
<name>A0A146CJC0_MESEU</name>
<dbReference type="EMBL" id="KU569303">
    <property type="protein sequence ID" value="AMX81490.1"/>
    <property type="molecule type" value="mRNA"/>
</dbReference>
<dbReference type="GO" id="GO:0090729">
    <property type="term" value="F:toxin activity"/>
    <property type="evidence" value="ECO:0007669"/>
    <property type="project" value="InterPro"/>
</dbReference>
<sequence>MNYLIVISFALLLMTGVESGRDAYIADSENCTYICAANSYCNGLCTKNGAKSGYCQWAGRYGNACWCIDLPDKVPIRIPGPCRGR</sequence>
<feature type="signal peptide" evidence="7">
    <location>
        <begin position="1"/>
        <end position="19"/>
    </location>
</feature>
<evidence type="ECO:0000256" key="2">
    <source>
        <dbReference type="ARBA" id="ARBA00022525"/>
    </source>
</evidence>
<evidence type="ECO:0000256" key="3">
    <source>
        <dbReference type="ARBA" id="ARBA00022872"/>
    </source>
</evidence>
<accession>A0A146CJC0</accession>
<keyword evidence="4" id="KW-0738">Voltage-gated sodium channel impairing toxin</keyword>
<dbReference type="InterPro" id="IPR044062">
    <property type="entry name" value="LCN-type_CS_alpha_beta_dom"/>
</dbReference>
<evidence type="ECO:0000256" key="4">
    <source>
        <dbReference type="ARBA" id="ARBA00022910"/>
    </source>
</evidence>
<dbReference type="GO" id="GO:0006952">
    <property type="term" value="P:defense response"/>
    <property type="evidence" value="ECO:0007669"/>
    <property type="project" value="InterPro"/>
</dbReference>
<dbReference type="FunFam" id="3.30.30.10:FF:000002">
    <property type="entry name" value="Alpha-like toxin BmK-M1"/>
    <property type="match status" value="1"/>
</dbReference>
<dbReference type="SUPFAM" id="SSF57095">
    <property type="entry name" value="Scorpion toxin-like"/>
    <property type="match status" value="1"/>
</dbReference>
<dbReference type="Pfam" id="PF00537">
    <property type="entry name" value="Toxin_3"/>
    <property type="match status" value="1"/>
</dbReference>
<dbReference type="SMR" id="A0A146CJC0"/>
<comment type="subcellular location">
    <subcellularLocation>
        <location evidence="1">Secreted</location>
    </subcellularLocation>
</comment>
<dbReference type="InterPro" id="IPR036574">
    <property type="entry name" value="Scorpion_toxin-like_sf"/>
</dbReference>
<dbReference type="PRINTS" id="PR00285">
    <property type="entry name" value="SCORPNTOXIN"/>
</dbReference>
<keyword evidence="7" id="KW-0732">Signal</keyword>
<keyword evidence="3" id="KW-0872">Ion channel impairing toxin</keyword>
<evidence type="ECO:0000256" key="5">
    <source>
        <dbReference type="ARBA" id="ARBA00023157"/>
    </source>
</evidence>
<dbReference type="InterPro" id="IPR002061">
    <property type="entry name" value="Scorpion_toxinL/defensin"/>
</dbReference>
<evidence type="ECO:0000256" key="7">
    <source>
        <dbReference type="SAM" id="SignalP"/>
    </source>
</evidence>
<dbReference type="AlphaFoldDB" id="A0A146CJC0"/>
<organism evidence="9">
    <name type="scientific">Mesobuthus eupeus</name>
    <name type="common">Lesser Asian scorpion</name>
    <name type="synonym">Buthus eupeus</name>
    <dbReference type="NCBI Taxonomy" id="34648"/>
    <lineage>
        <taxon>Eukaryota</taxon>
        <taxon>Metazoa</taxon>
        <taxon>Ecdysozoa</taxon>
        <taxon>Arthropoda</taxon>
        <taxon>Chelicerata</taxon>
        <taxon>Arachnida</taxon>
        <taxon>Scorpiones</taxon>
        <taxon>Buthida</taxon>
        <taxon>Buthoidea</taxon>
        <taxon>Buthidae</taxon>
        <taxon>Mesobuthus</taxon>
    </lineage>
</organism>
<dbReference type="InterPro" id="IPR003614">
    <property type="entry name" value="Knottins"/>
</dbReference>
<dbReference type="GO" id="GO:0019871">
    <property type="term" value="F:sodium channel inhibitor activity"/>
    <property type="evidence" value="ECO:0007669"/>
    <property type="project" value="InterPro"/>
</dbReference>
<feature type="domain" description="LCN-type CS-alpha/beta" evidence="8">
    <location>
        <begin position="21"/>
        <end position="83"/>
    </location>
</feature>
<dbReference type="SMART" id="SM00505">
    <property type="entry name" value="Knot1"/>
    <property type="match status" value="1"/>
</dbReference>
<feature type="chain" id="PRO_5007523415" evidence="7">
    <location>
        <begin position="20"/>
        <end position="85"/>
    </location>
</feature>
<dbReference type="InterPro" id="IPR018218">
    <property type="entry name" value="Scorpion_toxinL"/>
</dbReference>
<dbReference type="CDD" id="cd23106">
    <property type="entry name" value="neurotoxins_LC_scorpion"/>
    <property type="match status" value="1"/>
</dbReference>
<evidence type="ECO:0000259" key="8">
    <source>
        <dbReference type="PROSITE" id="PS51863"/>
    </source>
</evidence>
<dbReference type="PROSITE" id="PS51863">
    <property type="entry name" value="LCN_CSAB"/>
    <property type="match status" value="1"/>
</dbReference>
<dbReference type="Gene3D" id="3.30.30.10">
    <property type="entry name" value="Knottin, scorpion toxin-like"/>
    <property type="match status" value="1"/>
</dbReference>
<proteinExistence type="evidence at transcript level"/>
<comment type="similarity">
    <text evidence="6">Belongs to the long (4 C-C) scorpion toxin superfamily. Sodium channel inhibitor family. Alpha subfamily.</text>
</comment>
<evidence type="ECO:0000256" key="6">
    <source>
        <dbReference type="ARBA" id="ARBA00061034"/>
    </source>
</evidence>
<evidence type="ECO:0000313" key="9">
    <source>
        <dbReference type="EMBL" id="AMX81490.1"/>
    </source>
</evidence>
<evidence type="ECO:0000256" key="1">
    <source>
        <dbReference type="ARBA" id="ARBA00004613"/>
    </source>
</evidence>
<keyword evidence="4" id="KW-0800">Toxin</keyword>
<keyword evidence="2" id="KW-0964">Secreted</keyword>
<protein>
    <submittedName>
        <fullName evidence="9">Venom toxin meuTx17</fullName>
    </submittedName>
</protein>